<proteinExistence type="inferred from homology"/>
<protein>
    <submittedName>
        <fullName evidence="11">Glycoside hydrolase family 5 protein</fullName>
        <ecNumber evidence="11">3.2.1.-</ecNumber>
    </submittedName>
</protein>
<dbReference type="Gene3D" id="3.20.20.80">
    <property type="entry name" value="Glycosidases"/>
    <property type="match status" value="1"/>
</dbReference>
<keyword evidence="12" id="KW-1185">Reference proteome</keyword>
<dbReference type="InterPro" id="IPR017853">
    <property type="entry name" value="GH"/>
</dbReference>
<dbReference type="InterPro" id="IPR050386">
    <property type="entry name" value="Glycosyl_hydrolase_5"/>
</dbReference>
<evidence type="ECO:0000256" key="9">
    <source>
        <dbReference type="SAM" id="SignalP"/>
    </source>
</evidence>
<evidence type="ECO:0000256" key="3">
    <source>
        <dbReference type="ARBA" id="ARBA00023001"/>
    </source>
</evidence>
<evidence type="ECO:0000256" key="5">
    <source>
        <dbReference type="ARBA" id="ARBA00023295"/>
    </source>
</evidence>
<evidence type="ECO:0000313" key="11">
    <source>
        <dbReference type="EMBL" id="MFG6468435.1"/>
    </source>
</evidence>
<comment type="similarity">
    <text evidence="1 7">Belongs to the glycosyl hydrolase 5 (cellulase A) family.</text>
</comment>
<keyword evidence="3" id="KW-0136">Cellulose degradation</keyword>
<evidence type="ECO:0000256" key="4">
    <source>
        <dbReference type="ARBA" id="ARBA00023277"/>
    </source>
</evidence>
<sequence length="393" mass="42171">MKRRHALVALVPLSGCGGGGAASAAPAVAPAPSPAPSPAPAPAPSPSGMRDLTSLQLSALMGAGWNLGNALEAIGGETAWGNPATTQALLNAVKAAGFKTVRIPVSWKQYADANDVIRATWLARVAEVVGYAQKAGLFALINIHWDGGWMQPTYAAQAVANARITTFWMQIANHFKAYDDTLLFAGTNEVMVEGDYGTPKAENVAVQNGFNQQFVNAVRATGGNNAVRHLIVQGFNTNIDHTVAFAVLPTDTAKNRLMMEVHFYDPYNFALNEKSTIWQWGAGATDPQATETWGNEAHIDAQFQKMKAKYVDQGVPVLLGEFGAIRRTEYAAAESYRLAWNGYVARSAWTHGLVPVYWDAGAARENHSMGLFDRNTGEVVYPALVQALVNAAR</sequence>
<comment type="caution">
    <text evidence="11">The sequence shown here is derived from an EMBL/GenBank/DDBJ whole genome shotgun (WGS) entry which is preliminary data.</text>
</comment>
<dbReference type="Pfam" id="PF00150">
    <property type="entry name" value="Cellulase"/>
    <property type="match status" value="1"/>
</dbReference>
<keyword evidence="9" id="KW-0732">Signal</keyword>
<reference evidence="11 12" key="1">
    <citation type="submission" date="2024-08" db="EMBL/GenBank/DDBJ databases">
        <authorList>
            <person name="Lu H."/>
        </authorList>
    </citation>
    <scope>NUCLEOTIDE SEQUENCE [LARGE SCALE GENOMIC DNA]</scope>
    <source>
        <strain evidence="11 12">BYS87W</strain>
    </source>
</reference>
<accession>A0ABW7H3E2</accession>
<dbReference type="PANTHER" id="PTHR31297">
    <property type="entry name" value="GLUCAN ENDO-1,6-BETA-GLUCOSIDASE B"/>
    <property type="match status" value="1"/>
</dbReference>
<dbReference type="GO" id="GO:0016798">
    <property type="term" value="F:hydrolase activity, acting on glycosyl bonds"/>
    <property type="evidence" value="ECO:0007669"/>
    <property type="project" value="UniProtKB-KW"/>
</dbReference>
<dbReference type="SUPFAM" id="SSF51445">
    <property type="entry name" value="(Trans)glycosidases"/>
    <property type="match status" value="1"/>
</dbReference>
<organism evidence="11 12">
    <name type="scientific">Pelomonas baiyunensis</name>
    <dbReference type="NCBI Taxonomy" id="3299026"/>
    <lineage>
        <taxon>Bacteria</taxon>
        <taxon>Pseudomonadati</taxon>
        <taxon>Pseudomonadota</taxon>
        <taxon>Betaproteobacteria</taxon>
        <taxon>Burkholderiales</taxon>
        <taxon>Sphaerotilaceae</taxon>
        <taxon>Roseateles</taxon>
    </lineage>
</organism>
<dbReference type="EMBL" id="JBIGIB010000005">
    <property type="protein sequence ID" value="MFG6468435.1"/>
    <property type="molecule type" value="Genomic_DNA"/>
</dbReference>
<feature type="compositionally biased region" description="Pro residues" evidence="8">
    <location>
        <begin position="29"/>
        <end position="45"/>
    </location>
</feature>
<evidence type="ECO:0000259" key="10">
    <source>
        <dbReference type="Pfam" id="PF00150"/>
    </source>
</evidence>
<evidence type="ECO:0000256" key="6">
    <source>
        <dbReference type="ARBA" id="ARBA00023326"/>
    </source>
</evidence>
<dbReference type="InterPro" id="IPR001547">
    <property type="entry name" value="Glyco_hydro_5"/>
</dbReference>
<feature type="domain" description="Glycoside hydrolase family 5" evidence="10">
    <location>
        <begin position="71"/>
        <end position="362"/>
    </location>
</feature>
<dbReference type="PANTHER" id="PTHR31297:SF41">
    <property type="entry name" value="ENDOGLUCANASE, PUTATIVE (AFU_ORTHOLOGUE AFUA_5G01830)-RELATED"/>
    <property type="match status" value="1"/>
</dbReference>
<evidence type="ECO:0000313" key="12">
    <source>
        <dbReference type="Proteomes" id="UP001606303"/>
    </source>
</evidence>
<evidence type="ECO:0000256" key="2">
    <source>
        <dbReference type="ARBA" id="ARBA00022801"/>
    </source>
</evidence>
<keyword evidence="5 7" id="KW-0326">Glycosidase</keyword>
<evidence type="ECO:0000256" key="7">
    <source>
        <dbReference type="RuleBase" id="RU361153"/>
    </source>
</evidence>
<dbReference type="RefSeq" id="WP_394386597.1">
    <property type="nucleotide sequence ID" value="NZ_JBIGIB010000005.1"/>
</dbReference>
<keyword evidence="4" id="KW-0119">Carbohydrate metabolism</keyword>
<keyword evidence="6" id="KW-0624">Polysaccharide degradation</keyword>
<gene>
    <name evidence="11" type="ORF">ACG01O_17565</name>
</gene>
<evidence type="ECO:0000256" key="8">
    <source>
        <dbReference type="SAM" id="MobiDB-lite"/>
    </source>
</evidence>
<name>A0ABW7H3E2_9BURK</name>
<feature type="chain" id="PRO_5045577347" evidence="9">
    <location>
        <begin position="25"/>
        <end position="393"/>
    </location>
</feature>
<dbReference type="EC" id="3.2.1.-" evidence="11"/>
<keyword evidence="2 7" id="KW-0378">Hydrolase</keyword>
<dbReference type="Proteomes" id="UP001606303">
    <property type="component" value="Unassembled WGS sequence"/>
</dbReference>
<feature type="region of interest" description="Disordered" evidence="8">
    <location>
        <begin position="22"/>
        <end position="48"/>
    </location>
</feature>
<feature type="signal peptide" evidence="9">
    <location>
        <begin position="1"/>
        <end position="24"/>
    </location>
</feature>
<evidence type="ECO:0000256" key="1">
    <source>
        <dbReference type="ARBA" id="ARBA00005641"/>
    </source>
</evidence>